<evidence type="ECO:0000313" key="1">
    <source>
        <dbReference type="EMBL" id="NEE02908.1"/>
    </source>
</evidence>
<sequence>MTWEVAVETRRFGDHVMYLDLDRGVGLFVESASHWGDAHVDAWDDALEWIVHNGWDILENETKTDLLRVGYTEDERAAYPLSARPWSDIDVSTLVPLANEIGVILMETHLPIPADGDL</sequence>
<keyword evidence="2" id="KW-1185">Reference proteome</keyword>
<organism evidence="1 2">
    <name type="scientific">Phytoactinopolyspora halotolerans</name>
    <dbReference type="NCBI Taxonomy" id="1981512"/>
    <lineage>
        <taxon>Bacteria</taxon>
        <taxon>Bacillati</taxon>
        <taxon>Actinomycetota</taxon>
        <taxon>Actinomycetes</taxon>
        <taxon>Jiangellales</taxon>
        <taxon>Jiangellaceae</taxon>
        <taxon>Phytoactinopolyspora</taxon>
    </lineage>
</organism>
<dbReference type="AlphaFoldDB" id="A0A6L9SEC4"/>
<proteinExistence type="predicted"/>
<evidence type="ECO:0000313" key="2">
    <source>
        <dbReference type="Proteomes" id="UP000475214"/>
    </source>
</evidence>
<dbReference type="EMBL" id="JAAGOA010000018">
    <property type="protein sequence ID" value="NEE02908.1"/>
    <property type="molecule type" value="Genomic_DNA"/>
</dbReference>
<dbReference type="RefSeq" id="WP_163741912.1">
    <property type="nucleotide sequence ID" value="NZ_JAAGOA010000018.1"/>
</dbReference>
<name>A0A6L9SEC4_9ACTN</name>
<accession>A0A6L9SEC4</accession>
<dbReference type="Proteomes" id="UP000475214">
    <property type="component" value="Unassembled WGS sequence"/>
</dbReference>
<protein>
    <submittedName>
        <fullName evidence="1">Uncharacterized protein</fullName>
    </submittedName>
</protein>
<comment type="caution">
    <text evidence="1">The sequence shown here is derived from an EMBL/GenBank/DDBJ whole genome shotgun (WGS) entry which is preliminary data.</text>
</comment>
<reference evidence="1 2" key="1">
    <citation type="submission" date="2020-02" db="EMBL/GenBank/DDBJ databases">
        <authorList>
            <person name="Li X.-J."/>
            <person name="Han X.-M."/>
        </authorList>
    </citation>
    <scope>NUCLEOTIDE SEQUENCE [LARGE SCALE GENOMIC DNA]</scope>
    <source>
        <strain evidence="1 2">CCTCC AB 2017055</strain>
    </source>
</reference>
<gene>
    <name evidence="1" type="ORF">G1H10_22340</name>
</gene>